<dbReference type="PANTHER" id="PTHR13710:SF147">
    <property type="entry name" value="DNA HELICASE"/>
    <property type="match status" value="1"/>
</dbReference>
<dbReference type="GO" id="GO:0043138">
    <property type="term" value="F:3'-5' DNA helicase activity"/>
    <property type="evidence" value="ECO:0007669"/>
    <property type="project" value="UniProtKB-EC"/>
</dbReference>
<evidence type="ECO:0000256" key="4">
    <source>
        <dbReference type="ARBA" id="ARBA00022806"/>
    </source>
</evidence>
<dbReference type="Pfam" id="PF16124">
    <property type="entry name" value="RecQ_Zn_bind"/>
    <property type="match status" value="1"/>
</dbReference>
<sequence length="1050" mass="118179">MDEKGKFTLKEPSTDPNYRSLYSWPTPRTWIVPEISVISHQNVKSPQRSKGQEGQASMEGLRGPMGDVGKSSAQSSTSLAGPSTFPIEADIVPGTSGTSGTGMSSSASVEVSRRSKCQKRQSSIDKSTQRTRYSKKDGDRTSAQQLDSLADLSTLPVESSVSNILERNEHIGTDKTPNNNSLNFEQRLSDLLTNLINHRTLQMDVDKHKSSPSEIIENSALFFQMLDKVADVFVDMPDNILEQLSGYDIDKHNKIMSMTIKFESILNKNIDFNEKRELKNSENAKSTDEIMNNKANGLPANHNPSTSTFFLTNNDNMGMTYTCNNHVNNETQIKENDNNDDIAANCRASTSKSVCEHNGSIVTNTEILNNDVNNKTDDIRNNVNNDLGQHSLASTSKSLLINNDDKVINNDPQTNDVSNETATRGVHNDIIQQNLADTIRSSNDDAVINLPSNNNLINETESRDRYINNYLPDHINNNDNIDNNIGLTSNDASKYTVINETHANNYLAANSLKIKKEIYDGVSEECAKRNKKYFIEHDDTVIINDSDSDSTEILTGLSDSNDDVEAMAPLDNDNLHQQSSESTRNSPLSSFDDDSDEEFKELDRKYKRLVNSYDEIETNITEEANVDNSPINDNVLNALRTIFKFEKFKEGQEEVIRGVVEYDHNYLVIMPTGSGKSLCYQLPAVLSDGVTVVVCPLLSLIHDQVLKLKALNIKVEDFSGDLKKAEKERIKTDLKSDEPTTKLLYVTPEKLSSKGELNSILQSLYARNKISRFVIDEAHRITELEKDFRKAFKELGELRKSFSRVSITALSASAGPSTCDDIVKQLELEENHVMQRLSLDRPSLSYYVVEKTSTWTYQDVADMIRTKYMGQSCIVYCLYKEATMNMEQILNNKDVVAKAYYTDMKNRIQVHSEWQSGTFPVICATMSAFGQGIDKAGVPLVVHLDLPDSLVQYSQQVGRAGRGVDARCILYYDPHFNPQKPRYPRSQTRDKRREQQLLQQMLAYCQNTTKCRRLQILEYFNDPQPVECGGSRALCDNCERKRTNQNVHSK</sequence>
<evidence type="ECO:0000256" key="2">
    <source>
        <dbReference type="ARBA" id="ARBA00022741"/>
    </source>
</evidence>
<evidence type="ECO:0000256" key="7">
    <source>
        <dbReference type="ARBA" id="ARBA00023242"/>
    </source>
</evidence>
<comment type="similarity">
    <text evidence="1">Belongs to the helicase family. RecQ subfamily.</text>
</comment>
<dbReference type="SMART" id="SM00490">
    <property type="entry name" value="HELICc"/>
    <property type="match status" value="1"/>
</dbReference>
<evidence type="ECO:0000259" key="12">
    <source>
        <dbReference type="PROSITE" id="PS51192"/>
    </source>
</evidence>
<dbReference type="GO" id="GO:0005694">
    <property type="term" value="C:chromosome"/>
    <property type="evidence" value="ECO:0007669"/>
    <property type="project" value="TreeGrafter"/>
</dbReference>
<keyword evidence="15" id="KW-1185">Reference proteome</keyword>
<dbReference type="SUPFAM" id="SSF52540">
    <property type="entry name" value="P-loop containing nucleoside triphosphate hydrolases"/>
    <property type="match status" value="1"/>
</dbReference>
<accession>A0A8J9Y735</accession>
<gene>
    <name evidence="14" type="ORF">BINO364_LOCUS3785</name>
</gene>
<feature type="region of interest" description="Disordered" evidence="11">
    <location>
        <begin position="40"/>
        <end position="151"/>
    </location>
</feature>
<feature type="compositionally biased region" description="Low complexity" evidence="11">
    <location>
        <begin position="94"/>
        <end position="110"/>
    </location>
</feature>
<feature type="compositionally biased region" description="Basic and acidic residues" evidence="11">
    <location>
        <begin position="1"/>
        <end position="13"/>
    </location>
</feature>
<evidence type="ECO:0000256" key="1">
    <source>
        <dbReference type="ARBA" id="ARBA00005446"/>
    </source>
</evidence>
<name>A0A8J9Y735_9NEOP</name>
<keyword evidence="3" id="KW-0378">Hydrolase</keyword>
<dbReference type="InterPro" id="IPR014001">
    <property type="entry name" value="Helicase_ATP-bd"/>
</dbReference>
<evidence type="ECO:0000256" key="5">
    <source>
        <dbReference type="ARBA" id="ARBA00022840"/>
    </source>
</evidence>
<dbReference type="EC" id="5.6.2.4" evidence="9"/>
<dbReference type="AlphaFoldDB" id="A0A8J9Y735"/>
<comment type="catalytic activity">
    <reaction evidence="8">
        <text>Couples ATP hydrolysis with the unwinding of duplex DNA by translocating in the 3'-5' direction.</text>
        <dbReference type="EC" id="5.6.2.4"/>
    </reaction>
</comment>
<evidence type="ECO:0000256" key="8">
    <source>
        <dbReference type="ARBA" id="ARBA00034617"/>
    </source>
</evidence>
<feature type="compositionally biased region" description="Polar residues" evidence="11">
    <location>
        <begin position="40"/>
        <end position="55"/>
    </location>
</feature>
<dbReference type="InterPro" id="IPR032284">
    <property type="entry name" value="RecQ_Zn-bd"/>
</dbReference>
<dbReference type="PROSITE" id="PS00690">
    <property type="entry name" value="DEAH_ATP_HELICASE"/>
    <property type="match status" value="1"/>
</dbReference>
<dbReference type="Gene3D" id="3.40.50.300">
    <property type="entry name" value="P-loop containing nucleotide triphosphate hydrolases"/>
    <property type="match status" value="2"/>
</dbReference>
<dbReference type="GO" id="GO:0016787">
    <property type="term" value="F:hydrolase activity"/>
    <property type="evidence" value="ECO:0007669"/>
    <property type="project" value="UniProtKB-KW"/>
</dbReference>
<evidence type="ECO:0000256" key="11">
    <source>
        <dbReference type="SAM" id="MobiDB-lite"/>
    </source>
</evidence>
<evidence type="ECO:0000256" key="10">
    <source>
        <dbReference type="ARBA" id="ARBA00049360"/>
    </source>
</evidence>
<evidence type="ECO:0000256" key="3">
    <source>
        <dbReference type="ARBA" id="ARBA00022801"/>
    </source>
</evidence>
<dbReference type="PROSITE" id="PS51194">
    <property type="entry name" value="HELICASE_CTER"/>
    <property type="match status" value="1"/>
</dbReference>
<feature type="region of interest" description="Disordered" evidence="11">
    <location>
        <begin position="1"/>
        <end position="23"/>
    </location>
</feature>
<dbReference type="GO" id="GO:0005634">
    <property type="term" value="C:nucleus"/>
    <property type="evidence" value="ECO:0007669"/>
    <property type="project" value="TreeGrafter"/>
</dbReference>
<dbReference type="InterPro" id="IPR011545">
    <property type="entry name" value="DEAD/DEAH_box_helicase_dom"/>
</dbReference>
<dbReference type="InterPro" id="IPR001650">
    <property type="entry name" value="Helicase_C-like"/>
</dbReference>
<keyword evidence="5" id="KW-0067">ATP-binding</keyword>
<dbReference type="InterPro" id="IPR004589">
    <property type="entry name" value="DNA_helicase_ATP-dep_RecQ"/>
</dbReference>
<feature type="region of interest" description="Disordered" evidence="11">
    <location>
        <begin position="572"/>
        <end position="596"/>
    </location>
</feature>
<keyword evidence="7" id="KW-0539">Nucleus</keyword>
<dbReference type="GO" id="GO:0009378">
    <property type="term" value="F:four-way junction helicase activity"/>
    <property type="evidence" value="ECO:0007669"/>
    <property type="project" value="TreeGrafter"/>
</dbReference>
<dbReference type="PROSITE" id="PS51192">
    <property type="entry name" value="HELICASE_ATP_BIND_1"/>
    <property type="match status" value="1"/>
</dbReference>
<dbReference type="GO" id="GO:0000724">
    <property type="term" value="P:double-strand break repair via homologous recombination"/>
    <property type="evidence" value="ECO:0007669"/>
    <property type="project" value="TreeGrafter"/>
</dbReference>
<dbReference type="InterPro" id="IPR027417">
    <property type="entry name" value="P-loop_NTPase"/>
</dbReference>
<feature type="compositionally biased region" description="Polar residues" evidence="11">
    <location>
        <begin position="71"/>
        <end position="81"/>
    </location>
</feature>
<dbReference type="PANTHER" id="PTHR13710">
    <property type="entry name" value="DNA HELICASE RECQ FAMILY MEMBER"/>
    <property type="match status" value="1"/>
</dbReference>
<evidence type="ECO:0000256" key="6">
    <source>
        <dbReference type="ARBA" id="ARBA00023125"/>
    </source>
</evidence>
<evidence type="ECO:0000313" key="14">
    <source>
        <dbReference type="EMBL" id="CAH0717146.1"/>
    </source>
</evidence>
<dbReference type="Proteomes" id="UP000838878">
    <property type="component" value="Chromosome 11"/>
</dbReference>
<dbReference type="InterPro" id="IPR002464">
    <property type="entry name" value="DNA/RNA_helicase_DEAH_CS"/>
</dbReference>
<dbReference type="GO" id="GO:0003677">
    <property type="term" value="F:DNA binding"/>
    <property type="evidence" value="ECO:0007669"/>
    <property type="project" value="UniProtKB-KW"/>
</dbReference>
<feature type="domain" description="Helicase ATP-binding" evidence="12">
    <location>
        <begin position="657"/>
        <end position="832"/>
    </location>
</feature>
<dbReference type="CDD" id="cd17920">
    <property type="entry name" value="DEXHc_RecQ"/>
    <property type="match status" value="1"/>
</dbReference>
<feature type="compositionally biased region" description="Polar residues" evidence="11">
    <location>
        <begin position="575"/>
        <end position="587"/>
    </location>
</feature>
<reference evidence="14" key="1">
    <citation type="submission" date="2021-12" db="EMBL/GenBank/DDBJ databases">
        <authorList>
            <person name="Martin H S."/>
        </authorList>
    </citation>
    <scope>NUCLEOTIDE SEQUENCE</scope>
</reference>
<dbReference type="SMART" id="SM00487">
    <property type="entry name" value="DEXDc"/>
    <property type="match status" value="1"/>
</dbReference>
<evidence type="ECO:0000313" key="15">
    <source>
        <dbReference type="Proteomes" id="UP000838878"/>
    </source>
</evidence>
<dbReference type="GO" id="GO:0005524">
    <property type="term" value="F:ATP binding"/>
    <property type="evidence" value="ECO:0007669"/>
    <property type="project" value="UniProtKB-KW"/>
</dbReference>
<dbReference type="EMBL" id="OV170231">
    <property type="protein sequence ID" value="CAH0717146.1"/>
    <property type="molecule type" value="Genomic_DNA"/>
</dbReference>
<evidence type="ECO:0000259" key="13">
    <source>
        <dbReference type="PROSITE" id="PS51194"/>
    </source>
</evidence>
<comment type="catalytic activity">
    <reaction evidence="10">
        <text>ATP + H2O = ADP + phosphate + H(+)</text>
        <dbReference type="Rhea" id="RHEA:13065"/>
        <dbReference type="ChEBI" id="CHEBI:15377"/>
        <dbReference type="ChEBI" id="CHEBI:15378"/>
        <dbReference type="ChEBI" id="CHEBI:30616"/>
        <dbReference type="ChEBI" id="CHEBI:43474"/>
        <dbReference type="ChEBI" id="CHEBI:456216"/>
    </reaction>
</comment>
<protein>
    <recommendedName>
        <fullName evidence="9">DNA 3'-5' helicase</fullName>
        <ecNumber evidence="9">5.6.2.4</ecNumber>
    </recommendedName>
</protein>
<keyword evidence="6" id="KW-0238">DNA-binding</keyword>
<feature type="non-terminal residue" evidence="14">
    <location>
        <position position="1050"/>
    </location>
</feature>
<dbReference type="Pfam" id="PF00271">
    <property type="entry name" value="Helicase_C"/>
    <property type="match status" value="1"/>
</dbReference>
<keyword evidence="2" id="KW-0547">Nucleotide-binding</keyword>
<evidence type="ECO:0000256" key="9">
    <source>
        <dbReference type="ARBA" id="ARBA00034808"/>
    </source>
</evidence>
<dbReference type="OrthoDB" id="10261556at2759"/>
<organism evidence="14 15">
    <name type="scientific">Brenthis ino</name>
    <name type="common">lesser marbled fritillary</name>
    <dbReference type="NCBI Taxonomy" id="405034"/>
    <lineage>
        <taxon>Eukaryota</taxon>
        <taxon>Metazoa</taxon>
        <taxon>Ecdysozoa</taxon>
        <taxon>Arthropoda</taxon>
        <taxon>Hexapoda</taxon>
        <taxon>Insecta</taxon>
        <taxon>Pterygota</taxon>
        <taxon>Neoptera</taxon>
        <taxon>Endopterygota</taxon>
        <taxon>Lepidoptera</taxon>
        <taxon>Glossata</taxon>
        <taxon>Ditrysia</taxon>
        <taxon>Papilionoidea</taxon>
        <taxon>Nymphalidae</taxon>
        <taxon>Heliconiinae</taxon>
        <taxon>Argynnini</taxon>
        <taxon>Brenthis</taxon>
    </lineage>
</organism>
<feature type="domain" description="Helicase C-terminal" evidence="13">
    <location>
        <begin position="856"/>
        <end position="1017"/>
    </location>
</feature>
<proteinExistence type="inferred from homology"/>
<dbReference type="NCBIfam" id="TIGR00614">
    <property type="entry name" value="recQ_fam"/>
    <property type="match status" value="1"/>
</dbReference>
<keyword evidence="4" id="KW-0347">Helicase</keyword>
<dbReference type="GO" id="GO:0005737">
    <property type="term" value="C:cytoplasm"/>
    <property type="evidence" value="ECO:0007669"/>
    <property type="project" value="TreeGrafter"/>
</dbReference>
<dbReference type="Pfam" id="PF00270">
    <property type="entry name" value="DEAD"/>
    <property type="match status" value="1"/>
</dbReference>